<dbReference type="InterPro" id="IPR004919">
    <property type="entry name" value="GmrSD_N"/>
</dbReference>
<comment type="caution">
    <text evidence="2">The sequence shown here is derived from an EMBL/GenBank/DDBJ whole genome shotgun (WGS) entry which is preliminary data.</text>
</comment>
<dbReference type="EMBL" id="ACBX02000029">
    <property type="protein sequence ID" value="EFB34767.1"/>
    <property type="molecule type" value="Genomic_DNA"/>
</dbReference>
<evidence type="ECO:0000259" key="1">
    <source>
        <dbReference type="Pfam" id="PF03235"/>
    </source>
</evidence>
<dbReference type="Proteomes" id="UP000004477">
    <property type="component" value="Unassembled WGS sequence"/>
</dbReference>
<gene>
    <name evidence="2" type="ORF">PREVCOP_05747</name>
</gene>
<organism evidence="2 3">
    <name type="scientific">Segatella copri DSM 18205</name>
    <dbReference type="NCBI Taxonomy" id="537011"/>
    <lineage>
        <taxon>Bacteria</taxon>
        <taxon>Pseudomonadati</taxon>
        <taxon>Bacteroidota</taxon>
        <taxon>Bacteroidia</taxon>
        <taxon>Bacteroidales</taxon>
        <taxon>Prevotellaceae</taxon>
        <taxon>Segatella</taxon>
    </lineage>
</organism>
<protein>
    <recommendedName>
        <fullName evidence="1">GmrSD restriction endonucleases N-terminal domain-containing protein</fullName>
    </recommendedName>
</protein>
<evidence type="ECO:0000313" key="2">
    <source>
        <dbReference type="EMBL" id="EFB34767.1"/>
    </source>
</evidence>
<reference evidence="2" key="1">
    <citation type="submission" date="2009-11" db="EMBL/GenBank/DDBJ databases">
        <authorList>
            <person name="Weinstock G."/>
            <person name="Sodergren E."/>
            <person name="Clifton S."/>
            <person name="Fulton L."/>
            <person name="Fulton B."/>
            <person name="Courtney L."/>
            <person name="Fronick C."/>
            <person name="Harrison M."/>
            <person name="Strong C."/>
            <person name="Farmer C."/>
            <person name="Delahaunty K."/>
            <person name="Markovic C."/>
            <person name="Hall O."/>
            <person name="Minx P."/>
            <person name="Tomlinson C."/>
            <person name="Mitreva M."/>
            <person name="Nelson J."/>
            <person name="Hou S."/>
            <person name="Wollam A."/>
            <person name="Pepin K.H."/>
            <person name="Johnson M."/>
            <person name="Bhonagiri V."/>
            <person name="Nash W.E."/>
            <person name="Warren W."/>
            <person name="Chinwalla A."/>
            <person name="Mardis E.R."/>
            <person name="Wilson R.K."/>
        </authorList>
    </citation>
    <scope>NUCLEOTIDE SEQUENCE [LARGE SCALE GENOMIC DNA]</scope>
    <source>
        <strain evidence="2">DSM 18205</strain>
    </source>
</reference>
<dbReference type="HOGENOM" id="CLU_032110_0_0_10"/>
<keyword evidence="3" id="KW-1185">Reference proteome</keyword>
<dbReference type="PANTHER" id="PTHR35149:SF2">
    <property type="entry name" value="DUF262 DOMAIN-CONTAINING PROTEIN"/>
    <property type="match status" value="1"/>
</dbReference>
<feature type="domain" description="GmrSD restriction endonucleases N-terminal" evidence="1">
    <location>
        <begin position="46"/>
        <end position="235"/>
    </location>
</feature>
<dbReference type="Pfam" id="PF03235">
    <property type="entry name" value="GmrSD_N"/>
    <property type="match status" value="1"/>
</dbReference>
<dbReference type="PANTHER" id="PTHR35149">
    <property type="entry name" value="SLL5132 PROTEIN"/>
    <property type="match status" value="1"/>
</dbReference>
<sequence length="633" mass="73769">MGSYFSQLFIKFVDGKALLYYVYAISVNNFQYNKQPMSANKITLGQYIDGKTIQIPCYQRGYIWGKEHVGSKNSVSYMLDTLCEGYKNSTDIFIQGITVAIEGDKYSVIDGQQRSTFFYLLLKTLGVEHPFTIEYNSSRGSTVGGGKVNPGEWLKNCNEDEEITTQDGYFFKKTICLIKKHELYTKNKNEIIKYIRQHVYFLLINISQELAVSTFTMMNGNKAIMQDYELIKADLLRMASLGTGGYTNNQASEWDNISLRSRYAHEWDRWLHWWNQEEVKLMFNCQNPMGWLLKTEFEDNKSGLFEAYKLKLKENNKAKNPAFSAKYLFSQLRDCQHKFEDVFSLPKEANCFGVIMRLLSNDQDKIGFIKAYFGYTGEKDKCNVQDLKLVVDLLLIGFTYKNIVHHDFEKKDKIEEFRQTLAQNPIYGVNNELAYNYLLVRNVERDTELNRKFDFTIVAGNRSLEHVYPKSMVLHLQNNDIYRGDSELLKYEKDFKDEDFNKQNGSLKLGEIIMEKGYISRDDIQNHWKDLVKDNSSELSLDLASVILSEHSIGNLLLLYGNNNSEFGNMLPEKKRQSYFDLSKVFFSSRHLLHTVFSFAQYQKFDESAICQNQLDVINDVEQRIKYVELIIK</sequence>
<dbReference type="STRING" id="537011.PREVCOP_05747"/>
<proteinExistence type="predicted"/>
<evidence type="ECO:0000313" key="3">
    <source>
        <dbReference type="Proteomes" id="UP000004477"/>
    </source>
</evidence>
<dbReference type="AlphaFoldDB" id="D1PEU1"/>
<dbReference type="PaxDb" id="537011-PREVCOP_05747"/>
<name>D1PEU1_9BACT</name>
<accession>D1PEU1</accession>